<dbReference type="EMBL" id="JARQZJ010000140">
    <property type="protein sequence ID" value="KAK9892850.1"/>
    <property type="molecule type" value="Genomic_DNA"/>
</dbReference>
<dbReference type="Proteomes" id="UP001431783">
    <property type="component" value="Unassembled WGS sequence"/>
</dbReference>
<evidence type="ECO:0000256" key="8">
    <source>
        <dbReference type="ARBA" id="ARBA00023315"/>
    </source>
</evidence>
<evidence type="ECO:0000256" key="4">
    <source>
        <dbReference type="ARBA" id="ARBA00022692"/>
    </source>
</evidence>
<accession>A0AAW1VJ98</accession>
<dbReference type="PANTHER" id="PTHR10408:SF8">
    <property type="entry name" value="O-ACYLTRANSFERASE"/>
    <property type="match status" value="1"/>
</dbReference>
<feature type="transmembrane region" description="Helical" evidence="11">
    <location>
        <begin position="221"/>
        <end position="238"/>
    </location>
</feature>
<proteinExistence type="inferred from homology"/>
<feature type="transmembrane region" description="Helical" evidence="11">
    <location>
        <begin position="110"/>
        <end position="129"/>
    </location>
</feature>
<dbReference type="InterPro" id="IPR004299">
    <property type="entry name" value="MBOAT_fam"/>
</dbReference>
<evidence type="ECO:0000256" key="7">
    <source>
        <dbReference type="ARBA" id="ARBA00023136"/>
    </source>
</evidence>
<evidence type="ECO:0000256" key="5">
    <source>
        <dbReference type="ARBA" id="ARBA00022824"/>
    </source>
</evidence>
<feature type="transmembrane region" description="Helical" evidence="11">
    <location>
        <begin position="72"/>
        <end position="90"/>
    </location>
</feature>
<name>A0AAW1VJ98_9CUCU</name>
<keyword evidence="13" id="KW-1185">Reference proteome</keyword>
<dbReference type="PIRSF" id="PIRSF000439">
    <property type="entry name" value="Oat_ACAT_DAG_ARE"/>
    <property type="match status" value="1"/>
</dbReference>
<dbReference type="AlphaFoldDB" id="A0AAW1VJ98"/>
<evidence type="ECO:0000256" key="1">
    <source>
        <dbReference type="ARBA" id="ARBA00004477"/>
    </source>
</evidence>
<evidence type="ECO:0000256" key="9">
    <source>
        <dbReference type="PIRNR" id="PIRNR000439"/>
    </source>
</evidence>
<dbReference type="Pfam" id="PF03062">
    <property type="entry name" value="MBOAT"/>
    <property type="match status" value="1"/>
</dbReference>
<sequence>MNNQVFRDTQEQIVHNTITISQDCDVIKTVGDQNGKILEIKIFERPKKRFSARDSPLTVLFENIHIRTIINLLKIFLFNLIIVTIVREFFNNQQYAWYLLIPKGCDNFHITIFFWVLYYCLTCCTYFFFKMWTNIRTEIIPRKSAFKRMLDIVALLIILGYYVFSFQLAEYIVKTYRLPPVSALFLLLEQTRMLMKVHAFIRSNVPKILKYDNESDVKLELPSFNHFIFFTFVPTLIYKDEYPRTQKIKWWRVVLQIVEIFLGIFCLIILIHNFIHTKYNDFGLKKYSYVELLLKIVELCLPGTIVLVIAFYLILHQVQNLFAEILRFADRMFYREWWTACDFTSFYKMWNVIIHDFLFIYVYRDCCEIFNSKIFSKYFTFFISALVHEWIMINTLGFFFPIMFCCFFLAGTLLSFVKVSQNYRLNILMWLSIAYGTSILISGYTLEVMARSNGVQPLFEKFDFYIPRSLTCDCYI</sequence>
<dbReference type="PANTHER" id="PTHR10408">
    <property type="entry name" value="STEROL O-ACYLTRANSFERASE"/>
    <property type="match status" value="1"/>
</dbReference>
<evidence type="ECO:0000313" key="13">
    <source>
        <dbReference type="Proteomes" id="UP001431783"/>
    </source>
</evidence>
<organism evidence="12 13">
    <name type="scientific">Henosepilachna vigintioctopunctata</name>
    <dbReference type="NCBI Taxonomy" id="420089"/>
    <lineage>
        <taxon>Eukaryota</taxon>
        <taxon>Metazoa</taxon>
        <taxon>Ecdysozoa</taxon>
        <taxon>Arthropoda</taxon>
        <taxon>Hexapoda</taxon>
        <taxon>Insecta</taxon>
        <taxon>Pterygota</taxon>
        <taxon>Neoptera</taxon>
        <taxon>Endopterygota</taxon>
        <taxon>Coleoptera</taxon>
        <taxon>Polyphaga</taxon>
        <taxon>Cucujiformia</taxon>
        <taxon>Coccinelloidea</taxon>
        <taxon>Coccinellidae</taxon>
        <taxon>Epilachninae</taxon>
        <taxon>Epilachnini</taxon>
        <taxon>Henosepilachna</taxon>
    </lineage>
</organism>
<evidence type="ECO:0000256" key="11">
    <source>
        <dbReference type="SAM" id="Phobius"/>
    </source>
</evidence>
<feature type="transmembrane region" description="Helical" evidence="11">
    <location>
        <begin position="398"/>
        <end position="416"/>
    </location>
</feature>
<evidence type="ECO:0000256" key="2">
    <source>
        <dbReference type="ARBA" id="ARBA00009010"/>
    </source>
</evidence>
<dbReference type="GO" id="GO:0005789">
    <property type="term" value="C:endoplasmic reticulum membrane"/>
    <property type="evidence" value="ECO:0007669"/>
    <property type="project" value="UniProtKB-SubCell"/>
</dbReference>
<comment type="caution">
    <text evidence="12">The sequence shown here is derived from an EMBL/GenBank/DDBJ whole genome shotgun (WGS) entry which is preliminary data.</text>
</comment>
<keyword evidence="6 11" id="KW-1133">Transmembrane helix</keyword>
<comment type="subcellular location">
    <subcellularLocation>
        <location evidence="1 9">Endoplasmic reticulum membrane</location>
        <topology evidence="1 9">Multi-pass membrane protein</topology>
    </subcellularLocation>
</comment>
<keyword evidence="4 11" id="KW-0812">Transmembrane</keyword>
<dbReference type="GO" id="GO:0008374">
    <property type="term" value="F:O-acyltransferase activity"/>
    <property type="evidence" value="ECO:0007669"/>
    <property type="project" value="InterPro"/>
</dbReference>
<keyword evidence="8 9" id="KW-0012">Acyltransferase</keyword>
<gene>
    <name evidence="12" type="ORF">WA026_022533</name>
</gene>
<evidence type="ECO:0000256" key="10">
    <source>
        <dbReference type="PIRSR" id="PIRSR000439-1"/>
    </source>
</evidence>
<dbReference type="InterPro" id="IPR014371">
    <property type="entry name" value="Oat_ACAT_DAG_ARE"/>
</dbReference>
<keyword evidence="7 9" id="KW-0472">Membrane</keyword>
<dbReference type="GO" id="GO:0008203">
    <property type="term" value="P:cholesterol metabolic process"/>
    <property type="evidence" value="ECO:0007669"/>
    <property type="project" value="TreeGrafter"/>
</dbReference>
<feature type="transmembrane region" description="Helical" evidence="11">
    <location>
        <begin position="250"/>
        <end position="271"/>
    </location>
</feature>
<feature type="transmembrane region" description="Helical" evidence="11">
    <location>
        <begin position="292"/>
        <end position="315"/>
    </location>
</feature>
<evidence type="ECO:0000256" key="3">
    <source>
        <dbReference type="ARBA" id="ARBA00022679"/>
    </source>
</evidence>
<evidence type="ECO:0000313" key="12">
    <source>
        <dbReference type="EMBL" id="KAK9892850.1"/>
    </source>
</evidence>
<comment type="similarity">
    <text evidence="2 9">Belongs to the membrane-bound acyltransferase family. Sterol o-acyltransferase subfamily.</text>
</comment>
<feature type="transmembrane region" description="Helical" evidence="11">
    <location>
        <begin position="428"/>
        <end position="446"/>
    </location>
</feature>
<feature type="transmembrane region" description="Helical" evidence="11">
    <location>
        <begin position="375"/>
        <end position="392"/>
    </location>
</feature>
<feature type="transmembrane region" description="Helical" evidence="11">
    <location>
        <begin position="150"/>
        <end position="169"/>
    </location>
</feature>
<keyword evidence="3 9" id="KW-0808">Transferase</keyword>
<reference evidence="12 13" key="1">
    <citation type="submission" date="2023-03" db="EMBL/GenBank/DDBJ databases">
        <title>Genome insight into feeding habits of ladybird beetles.</title>
        <authorList>
            <person name="Li H.-S."/>
            <person name="Huang Y.-H."/>
            <person name="Pang H."/>
        </authorList>
    </citation>
    <scope>NUCLEOTIDE SEQUENCE [LARGE SCALE GENOMIC DNA]</scope>
    <source>
        <strain evidence="12">SYSU_2023b</strain>
        <tissue evidence="12">Whole body</tissue>
    </source>
</reference>
<feature type="active site" evidence="10">
    <location>
        <position position="388"/>
    </location>
</feature>
<protein>
    <recommendedName>
        <fullName evidence="9">O-acyltransferase</fullName>
    </recommendedName>
</protein>
<keyword evidence="5 9" id="KW-0256">Endoplasmic reticulum</keyword>
<evidence type="ECO:0000256" key="6">
    <source>
        <dbReference type="ARBA" id="ARBA00022989"/>
    </source>
</evidence>